<dbReference type="EMBL" id="CM046106">
    <property type="protein sequence ID" value="KAI8435549.1"/>
    <property type="molecule type" value="Genomic_DNA"/>
</dbReference>
<proteinExistence type="predicted"/>
<protein>
    <submittedName>
        <fullName evidence="1">Uncharacterized protein</fullName>
    </submittedName>
</protein>
<comment type="caution">
    <text evidence="1">The sequence shown here is derived from an EMBL/GenBank/DDBJ whole genome shotgun (WGS) entry which is preliminary data.</text>
</comment>
<organism evidence="1 2">
    <name type="scientific">Choristoneura fumiferana</name>
    <name type="common">Spruce budworm moth</name>
    <name type="synonym">Archips fumiferana</name>
    <dbReference type="NCBI Taxonomy" id="7141"/>
    <lineage>
        <taxon>Eukaryota</taxon>
        <taxon>Metazoa</taxon>
        <taxon>Ecdysozoa</taxon>
        <taxon>Arthropoda</taxon>
        <taxon>Hexapoda</taxon>
        <taxon>Insecta</taxon>
        <taxon>Pterygota</taxon>
        <taxon>Neoptera</taxon>
        <taxon>Endopterygota</taxon>
        <taxon>Lepidoptera</taxon>
        <taxon>Glossata</taxon>
        <taxon>Ditrysia</taxon>
        <taxon>Tortricoidea</taxon>
        <taxon>Tortricidae</taxon>
        <taxon>Tortricinae</taxon>
        <taxon>Choristoneura</taxon>
    </lineage>
</organism>
<evidence type="ECO:0000313" key="1">
    <source>
        <dbReference type="EMBL" id="KAI8435549.1"/>
    </source>
</evidence>
<reference evidence="1 2" key="1">
    <citation type="journal article" date="2022" name="Genome Biol. Evol.">
        <title>The Spruce Budworm Genome: Reconstructing the Evolutionary History of Antifreeze Proteins.</title>
        <authorList>
            <person name="Beliveau C."/>
            <person name="Gagne P."/>
            <person name="Picq S."/>
            <person name="Vernygora O."/>
            <person name="Keeling C.I."/>
            <person name="Pinkney K."/>
            <person name="Doucet D."/>
            <person name="Wen F."/>
            <person name="Johnston J.S."/>
            <person name="Maaroufi H."/>
            <person name="Boyle B."/>
            <person name="Laroche J."/>
            <person name="Dewar K."/>
            <person name="Juretic N."/>
            <person name="Blackburn G."/>
            <person name="Nisole A."/>
            <person name="Brunet B."/>
            <person name="Brandao M."/>
            <person name="Lumley L."/>
            <person name="Duan J."/>
            <person name="Quan G."/>
            <person name="Lucarotti C.J."/>
            <person name="Roe A.D."/>
            <person name="Sperling F.A.H."/>
            <person name="Levesque R.C."/>
            <person name="Cusson M."/>
        </authorList>
    </citation>
    <scope>NUCLEOTIDE SEQUENCE [LARGE SCALE GENOMIC DNA]</scope>
    <source>
        <strain evidence="1">Glfc:IPQL:Cfum</strain>
    </source>
</reference>
<name>A0ACC0KGR4_CHOFU</name>
<accession>A0ACC0KGR4</accession>
<keyword evidence="2" id="KW-1185">Reference proteome</keyword>
<sequence length="440" mass="49938">MWLQCTFVFSLLWGIAATITGTFVFSLLWGLAATITGTFVFSLLWGLAATITGTFVFTLLWGLAATITGTFVFSLLWGLAATITGTFVFSLLWGLAATITGTFVFSLLWGLLRPSLPKSFKLTKSQLFGDKDTVFDYVYDKRNNGTWIPWMELEKEAPLPPNAKVNDLIILTNENACLRYFVTKMVRSKIPILLVGPTGTGKSSLKEVYGAQPPLELIRQWIDHGHWYDLKEMVKQEVVDVLFVSAMLPPGGGSNLITTRLTRHTLLITLDSFEDNTLNKIFVTIMDWHFSKGFSENMMRQSKTVVAATMDVYKNVTVQFLPTPSKCHYLFNLRDFARVIKGVLLVPSTHMKEINKLVLLWVHETYRVVKLFEIVYKAVYGFFRVHMDQVMTETGYVPEGEKLSNKHASNIFFGNYMEPDADPKIYDQVTHTNNNEIEYF</sequence>
<evidence type="ECO:0000313" key="2">
    <source>
        <dbReference type="Proteomes" id="UP001064048"/>
    </source>
</evidence>
<dbReference type="Proteomes" id="UP001064048">
    <property type="component" value="Chromosome 6"/>
</dbReference>
<gene>
    <name evidence="1" type="ORF">MSG28_003843</name>
</gene>